<feature type="region of interest" description="Disordered" evidence="1">
    <location>
        <begin position="152"/>
        <end position="480"/>
    </location>
</feature>
<feature type="compositionally biased region" description="Basic residues" evidence="1">
    <location>
        <begin position="470"/>
        <end position="480"/>
    </location>
</feature>
<feature type="compositionally biased region" description="Basic residues" evidence="1">
    <location>
        <begin position="394"/>
        <end position="405"/>
    </location>
</feature>
<dbReference type="EMBL" id="PDNC01000034">
    <property type="protein sequence ID" value="PGH04960.1"/>
    <property type="molecule type" value="Genomic_DNA"/>
</dbReference>
<organism evidence="2 3">
    <name type="scientific">Blastomyces parvus</name>
    <dbReference type="NCBI Taxonomy" id="2060905"/>
    <lineage>
        <taxon>Eukaryota</taxon>
        <taxon>Fungi</taxon>
        <taxon>Dikarya</taxon>
        <taxon>Ascomycota</taxon>
        <taxon>Pezizomycotina</taxon>
        <taxon>Eurotiomycetes</taxon>
        <taxon>Eurotiomycetidae</taxon>
        <taxon>Onygenales</taxon>
        <taxon>Ajellomycetaceae</taxon>
        <taxon>Blastomyces</taxon>
    </lineage>
</organism>
<feature type="compositionally biased region" description="Basic and acidic residues" evidence="1">
    <location>
        <begin position="450"/>
        <end position="462"/>
    </location>
</feature>
<sequence length="480" mass="52258">MSDDEEYYDDEFEGDWLWFDEGERELADDLAEGTMHSPVYTEESAIEAILDSASDWDYYTDEYFDDDVSVLHKHSLQSPTGSRGRKQKQGEKQGSDDNIDKGEEEEDHHNSFCRILWRPSGFLVDQGELYEPGNGEKVALLKNWREIFKDSQPKRDYRLQKSASPSLPSASPRVSPQSSTFSKSAAIRKQPGRTKKMEKWHLGAGIGGAVNATTPLDSEGNSEGVSELTGDGDGDGGEDYEDDGGYKTPPPSFLATTQQEIYEKSRKKTTTTGLSRNTSNTTDKGHNKRTGSHLKSVMSASAEEETPELAPAMVSPSSPAASSKQQRSGRLSTAPSTITTAATTTTTTTTQPTPSILRNGKGAMEPGTLLQDTYAESDMADNTPLAGGGGGSPRTHHRQSRKRKASSSPPESADDGDQPGGKPRSKRVATRRRVENGNGNGNGDNDGDDGVGRDVGKNKNEGRIPTTTTRTRRSLRERKK</sequence>
<dbReference type="AlphaFoldDB" id="A0A2B7X7V9"/>
<feature type="compositionally biased region" description="Basic and acidic residues" evidence="1">
    <location>
        <begin position="88"/>
        <end position="101"/>
    </location>
</feature>
<protein>
    <submittedName>
        <fullName evidence="2">Uncharacterized protein</fullName>
    </submittedName>
</protein>
<dbReference type="OrthoDB" id="5372734at2759"/>
<gene>
    <name evidence="2" type="ORF">GX51_03259</name>
</gene>
<dbReference type="STRING" id="2060905.A0A2B7X7V9"/>
<accession>A0A2B7X7V9</accession>
<evidence type="ECO:0000313" key="2">
    <source>
        <dbReference type="EMBL" id="PGH04960.1"/>
    </source>
</evidence>
<feature type="compositionally biased region" description="Polar residues" evidence="1">
    <location>
        <begin position="211"/>
        <end position="224"/>
    </location>
</feature>
<comment type="caution">
    <text evidence="2">The sequence shown here is derived from an EMBL/GenBank/DDBJ whole genome shotgun (WGS) entry which is preliminary data.</text>
</comment>
<dbReference type="Proteomes" id="UP000224080">
    <property type="component" value="Unassembled WGS sequence"/>
</dbReference>
<feature type="compositionally biased region" description="Low complexity" evidence="1">
    <location>
        <begin position="162"/>
        <end position="176"/>
    </location>
</feature>
<feature type="compositionally biased region" description="Low complexity" evidence="1">
    <location>
        <begin position="332"/>
        <end position="355"/>
    </location>
</feature>
<reference evidence="2 3" key="1">
    <citation type="submission" date="2017-10" db="EMBL/GenBank/DDBJ databases">
        <title>Comparative genomics in systemic dimorphic fungi from Ajellomycetaceae.</title>
        <authorList>
            <person name="Munoz J.F."/>
            <person name="Mcewen J.G."/>
            <person name="Clay O.K."/>
            <person name="Cuomo C.A."/>
        </authorList>
    </citation>
    <scope>NUCLEOTIDE SEQUENCE [LARGE SCALE GENOMIC DNA]</scope>
    <source>
        <strain evidence="2 3">UAMH130</strain>
    </source>
</reference>
<evidence type="ECO:0000313" key="3">
    <source>
        <dbReference type="Proteomes" id="UP000224080"/>
    </source>
</evidence>
<feature type="compositionally biased region" description="Acidic residues" evidence="1">
    <location>
        <begin position="230"/>
        <end position="243"/>
    </location>
</feature>
<proteinExistence type="predicted"/>
<feature type="compositionally biased region" description="Low complexity" evidence="1">
    <location>
        <begin position="310"/>
        <end position="323"/>
    </location>
</feature>
<name>A0A2B7X7V9_9EURO</name>
<feature type="compositionally biased region" description="Polar residues" evidence="1">
    <location>
        <begin position="270"/>
        <end position="282"/>
    </location>
</feature>
<evidence type="ECO:0000256" key="1">
    <source>
        <dbReference type="SAM" id="MobiDB-lite"/>
    </source>
</evidence>
<feature type="region of interest" description="Disordered" evidence="1">
    <location>
        <begin position="74"/>
        <end position="107"/>
    </location>
</feature>
<keyword evidence="3" id="KW-1185">Reference proteome</keyword>